<proteinExistence type="predicted"/>
<dbReference type="AlphaFoldDB" id="A0AAV9VLI6"/>
<evidence type="ECO:0000256" key="1">
    <source>
        <dbReference type="SAM" id="MobiDB-lite"/>
    </source>
</evidence>
<dbReference type="EMBL" id="JAVHNS010000001">
    <property type="protein sequence ID" value="KAK6362597.1"/>
    <property type="molecule type" value="Genomic_DNA"/>
</dbReference>
<protein>
    <submittedName>
        <fullName evidence="2">Uncharacterized protein</fullName>
    </submittedName>
</protein>
<gene>
    <name evidence="2" type="ORF">TWF730_000054</name>
</gene>
<evidence type="ECO:0000313" key="3">
    <source>
        <dbReference type="Proteomes" id="UP001373714"/>
    </source>
</evidence>
<evidence type="ECO:0000313" key="2">
    <source>
        <dbReference type="EMBL" id="KAK6362597.1"/>
    </source>
</evidence>
<reference evidence="2 3" key="1">
    <citation type="submission" date="2019-10" db="EMBL/GenBank/DDBJ databases">
        <authorList>
            <person name="Palmer J.M."/>
        </authorList>
    </citation>
    <scope>NUCLEOTIDE SEQUENCE [LARGE SCALE GENOMIC DNA]</scope>
    <source>
        <strain evidence="2 3">TWF730</strain>
    </source>
</reference>
<keyword evidence="3" id="KW-1185">Reference proteome</keyword>
<name>A0AAV9VLI6_9PEZI</name>
<organism evidence="2 3">
    <name type="scientific">Orbilia blumenaviensis</name>
    <dbReference type="NCBI Taxonomy" id="1796055"/>
    <lineage>
        <taxon>Eukaryota</taxon>
        <taxon>Fungi</taxon>
        <taxon>Dikarya</taxon>
        <taxon>Ascomycota</taxon>
        <taxon>Pezizomycotina</taxon>
        <taxon>Orbiliomycetes</taxon>
        <taxon>Orbiliales</taxon>
        <taxon>Orbiliaceae</taxon>
        <taxon>Orbilia</taxon>
    </lineage>
</organism>
<sequence length="107" mass="11608">MHVPSLVSPTGYDSAHWRMWKQIRQLSNNRGITRQDSHGRVDVLNYLKWLGGSSGEVFGDQQDAKARTQGLGKNQPELTIDGSGTSDAGFNRSDAALLVNLSAGRPG</sequence>
<dbReference type="Proteomes" id="UP001373714">
    <property type="component" value="Unassembled WGS sequence"/>
</dbReference>
<comment type="caution">
    <text evidence="2">The sequence shown here is derived from an EMBL/GenBank/DDBJ whole genome shotgun (WGS) entry which is preliminary data.</text>
</comment>
<feature type="region of interest" description="Disordered" evidence="1">
    <location>
        <begin position="64"/>
        <end position="90"/>
    </location>
</feature>
<accession>A0AAV9VLI6</accession>